<feature type="domain" description="FIST" evidence="1">
    <location>
        <begin position="24"/>
        <end position="215"/>
    </location>
</feature>
<evidence type="ECO:0000313" key="3">
    <source>
        <dbReference type="EMBL" id="MCB4799220.1"/>
    </source>
</evidence>
<name>A0A9X1I1F9_9FLAO</name>
<dbReference type="SMART" id="SM00897">
    <property type="entry name" value="FIST"/>
    <property type="match status" value="1"/>
</dbReference>
<dbReference type="Pfam" id="PF08495">
    <property type="entry name" value="FIST"/>
    <property type="match status" value="1"/>
</dbReference>
<dbReference type="Proteomes" id="UP001139199">
    <property type="component" value="Unassembled WGS sequence"/>
</dbReference>
<evidence type="ECO:0000259" key="2">
    <source>
        <dbReference type="SMART" id="SM01204"/>
    </source>
</evidence>
<dbReference type="EMBL" id="JAJAPW010000004">
    <property type="protein sequence ID" value="MCB4799220.1"/>
    <property type="molecule type" value="Genomic_DNA"/>
</dbReference>
<protein>
    <submittedName>
        <fullName evidence="3">FIST C-terminal domain-containing protein</fullName>
    </submittedName>
</protein>
<sequence length="374" mass="40838">MKVQQILLKEDNWKVQLETIGFSASLFLCFVSTSFKYKENVLKYLKNKFPQSVLVGCSSGGEISEIAVSDKSLSLTAISFQNATFKKVAINVNDVNSSEKAGYTIGRQLNSEKLKHVIVFGDSENVNGSDLVTGLKSNLQNVSVSGGLASNALGLSDTFVLNNYNIVNKTVVAVGFYGDNLIIGNASRGGWGSFGIERLVTKAEKNILYEIDGVPALTFYKKFLGDKLYRGFKSPDLTFSLSMRTSDNLSRVVRSIKGVNEADQSLILGGNIYENALLRLMKFNADRLINGAEASAKAANKHSETGLAILISCIGRKNFLKQLVEEEVEVVRETLGERVSLTGFYALGEIGPYDDLSPCELHNQTMTITTLSEC</sequence>
<keyword evidence="4" id="KW-1185">Reference proteome</keyword>
<reference evidence="3" key="1">
    <citation type="submission" date="2021-10" db="EMBL/GenBank/DDBJ databases">
        <title>Tamlana sargassums sp. nov., and Tamlana laminarinivorans sp. nov., two new bacteria isolated from the brown alga.</title>
        <authorList>
            <person name="Li J."/>
        </authorList>
    </citation>
    <scope>NUCLEOTIDE SEQUENCE</scope>
    <source>
        <strain evidence="3">PT2-4</strain>
    </source>
</reference>
<dbReference type="AlphaFoldDB" id="A0A9X1I1F9"/>
<evidence type="ECO:0000259" key="1">
    <source>
        <dbReference type="SMART" id="SM00897"/>
    </source>
</evidence>
<gene>
    <name evidence="3" type="ORF">LG649_10205</name>
</gene>
<dbReference type="SMART" id="SM01204">
    <property type="entry name" value="FIST_C"/>
    <property type="match status" value="1"/>
</dbReference>
<dbReference type="PANTHER" id="PTHR40252">
    <property type="entry name" value="BLR0328 PROTEIN"/>
    <property type="match status" value="1"/>
</dbReference>
<dbReference type="PANTHER" id="PTHR40252:SF2">
    <property type="entry name" value="BLR0328 PROTEIN"/>
    <property type="match status" value="1"/>
</dbReference>
<feature type="domain" description="FIST C-domain" evidence="2">
    <location>
        <begin position="216"/>
        <end position="353"/>
    </location>
</feature>
<proteinExistence type="predicted"/>
<accession>A0A9X1I1F9</accession>
<dbReference type="RefSeq" id="WP_226543732.1">
    <property type="nucleotide sequence ID" value="NZ_JAJAPW010000004.1"/>
</dbReference>
<dbReference type="InterPro" id="IPR013702">
    <property type="entry name" value="FIST_domain_N"/>
</dbReference>
<dbReference type="InterPro" id="IPR019494">
    <property type="entry name" value="FIST_C"/>
</dbReference>
<organism evidence="3 4">
    <name type="scientific">Neotamlana laminarinivorans</name>
    <dbReference type="NCBI Taxonomy" id="2883124"/>
    <lineage>
        <taxon>Bacteria</taxon>
        <taxon>Pseudomonadati</taxon>
        <taxon>Bacteroidota</taxon>
        <taxon>Flavobacteriia</taxon>
        <taxon>Flavobacteriales</taxon>
        <taxon>Flavobacteriaceae</taxon>
        <taxon>Neotamlana</taxon>
    </lineage>
</organism>
<comment type="caution">
    <text evidence="3">The sequence shown here is derived from an EMBL/GenBank/DDBJ whole genome shotgun (WGS) entry which is preliminary data.</text>
</comment>
<dbReference type="Pfam" id="PF10442">
    <property type="entry name" value="FIST_C"/>
    <property type="match status" value="1"/>
</dbReference>
<evidence type="ECO:0000313" key="4">
    <source>
        <dbReference type="Proteomes" id="UP001139199"/>
    </source>
</evidence>